<dbReference type="SUPFAM" id="SSF51338">
    <property type="entry name" value="Composite domain of metallo-dependent hydrolases"/>
    <property type="match status" value="1"/>
</dbReference>
<dbReference type="SUPFAM" id="SSF51556">
    <property type="entry name" value="Metallo-dependent hydrolases"/>
    <property type="match status" value="1"/>
</dbReference>
<feature type="domain" description="Amidohydrolase 3" evidence="1">
    <location>
        <begin position="53"/>
        <end position="531"/>
    </location>
</feature>
<dbReference type="Proteomes" id="UP000228945">
    <property type="component" value="Chromosome"/>
</dbReference>
<dbReference type="CDD" id="cd01300">
    <property type="entry name" value="YtcJ_like"/>
    <property type="match status" value="1"/>
</dbReference>
<evidence type="ECO:0000313" key="3">
    <source>
        <dbReference type="Proteomes" id="UP000228945"/>
    </source>
</evidence>
<protein>
    <recommendedName>
        <fullName evidence="1">Amidohydrolase 3 domain-containing protein</fullName>
    </recommendedName>
</protein>
<dbReference type="InterPro" id="IPR013108">
    <property type="entry name" value="Amidohydro_3"/>
</dbReference>
<dbReference type="Pfam" id="PF07969">
    <property type="entry name" value="Amidohydro_3"/>
    <property type="match status" value="1"/>
</dbReference>
<gene>
    <name evidence="2" type="ORF">CSW64_17475</name>
</gene>
<dbReference type="Gene3D" id="3.20.20.140">
    <property type="entry name" value="Metal-dependent hydrolases"/>
    <property type="match status" value="1"/>
</dbReference>
<dbReference type="InterPro" id="IPR033932">
    <property type="entry name" value="YtcJ-like"/>
</dbReference>
<dbReference type="InterPro" id="IPR032466">
    <property type="entry name" value="Metal_Hydrolase"/>
</dbReference>
<evidence type="ECO:0000313" key="2">
    <source>
        <dbReference type="EMBL" id="ATQ44051.1"/>
    </source>
</evidence>
<dbReference type="InterPro" id="IPR011059">
    <property type="entry name" value="Metal-dep_hydrolase_composite"/>
</dbReference>
<name>A0A2D2B1B2_9CAUL</name>
<keyword evidence="3" id="KW-1185">Reference proteome</keyword>
<dbReference type="PANTHER" id="PTHR22642">
    <property type="entry name" value="IMIDAZOLONEPROPIONASE"/>
    <property type="match status" value="1"/>
</dbReference>
<evidence type="ECO:0000259" key="1">
    <source>
        <dbReference type="Pfam" id="PF07969"/>
    </source>
</evidence>
<reference evidence="2 3" key="1">
    <citation type="submission" date="2017-10" db="EMBL/GenBank/DDBJ databases">
        <title>Genome sequence of Caulobacter mirabilis FWC38.</title>
        <authorList>
            <person name="Fiebig A."/>
            <person name="Crosson S."/>
        </authorList>
    </citation>
    <scope>NUCLEOTIDE SEQUENCE [LARGE SCALE GENOMIC DNA]</scope>
    <source>
        <strain evidence="2 3">FWC 38</strain>
    </source>
</reference>
<accession>A0A2D2B1B2</accession>
<dbReference type="EMBL" id="CP024201">
    <property type="protein sequence ID" value="ATQ44051.1"/>
    <property type="molecule type" value="Genomic_DNA"/>
</dbReference>
<dbReference type="Gene3D" id="2.30.40.10">
    <property type="entry name" value="Urease, subunit C, domain 1"/>
    <property type="match status" value="1"/>
</dbReference>
<dbReference type="GO" id="GO:0016810">
    <property type="term" value="F:hydrolase activity, acting on carbon-nitrogen (but not peptide) bonds"/>
    <property type="evidence" value="ECO:0007669"/>
    <property type="project" value="InterPro"/>
</dbReference>
<dbReference type="KEGG" id="cmb:CSW64_17475"/>
<dbReference type="OrthoDB" id="9811399at2"/>
<dbReference type="Gene3D" id="3.10.310.70">
    <property type="match status" value="1"/>
</dbReference>
<dbReference type="PANTHER" id="PTHR22642:SF2">
    <property type="entry name" value="PROTEIN LONG AFTER FAR-RED 3"/>
    <property type="match status" value="1"/>
</dbReference>
<dbReference type="AlphaFoldDB" id="A0A2D2B1B2"/>
<proteinExistence type="predicted"/>
<sequence length="540" mass="58062">MTTSYLFHGGPILTMADGASRAEALLTAGDRIAFVGGLDDARDQARRAGGALQEIDLGGEALLPGFIDAHLHPLPMMFFAANADLESATSLAEVRTRLEVLAPRLTEGEWLIGVQFESKRLASAERLDRAKLDAWFPERPTLIYTRDGHAVIVNSAALAAANIGEDAEAPAGGTLGRDGDGRLDGIFYEGATGLPLAGMPGPDPARMFEAGRRCFAALAASGITSIGAMMQSDEEGPGGASARMESLVVQMIRDQMPQSIYAIVIGKTLDGVRAVAASPLNDPANRTRARAIKIFADGTFGSCTACMSEPYADKSCTHGYMTLPDDEIYRRMEAAHLAGYQICIHAIGDRGIANCVRLFERLLAEHPRDDHRHRIEHASIADPFLIARIARLGLQICTQPLFIRSEKDWLPTRLGSERTRHVYPFRNFLAAGIPLAGSSDAPIEHPDVIAAIDYAVNRGGFHPEQGVTPEQAVAMFTRNAAFIQFEEAEKGTLEVGKVADLVVLSASPLDVPPDRLGEIRVRRTMIAGAFVSADERAGRA</sequence>
<organism evidence="2 3">
    <name type="scientific">Caulobacter mirabilis</name>
    <dbReference type="NCBI Taxonomy" id="69666"/>
    <lineage>
        <taxon>Bacteria</taxon>
        <taxon>Pseudomonadati</taxon>
        <taxon>Pseudomonadota</taxon>
        <taxon>Alphaproteobacteria</taxon>
        <taxon>Caulobacterales</taxon>
        <taxon>Caulobacteraceae</taxon>
        <taxon>Caulobacter</taxon>
    </lineage>
</organism>
<dbReference type="RefSeq" id="WP_099623299.1">
    <property type="nucleotide sequence ID" value="NZ_CP024201.1"/>
</dbReference>